<evidence type="ECO:0000313" key="3">
    <source>
        <dbReference type="EMBL" id="KMZ76534.1"/>
    </source>
</evidence>
<evidence type="ECO:0000259" key="2">
    <source>
        <dbReference type="Pfam" id="PF11955"/>
    </source>
</evidence>
<dbReference type="PANTHER" id="PTHR31476:SF10">
    <property type="entry name" value="OS04G0546100 PROTEIN"/>
    <property type="match status" value="1"/>
</dbReference>
<gene>
    <name evidence="3" type="ORF">ZOSMA_100G00290</name>
</gene>
<proteinExistence type="predicted"/>
<dbReference type="InterPro" id="IPR045040">
    <property type="entry name" value="PORR_fam"/>
</dbReference>
<comment type="caution">
    <text evidence="3">The sequence shown here is derived from an EMBL/GenBank/DDBJ whole genome shotgun (WGS) entry which is preliminary data.</text>
</comment>
<feature type="compositionally biased region" description="Polar residues" evidence="1">
    <location>
        <begin position="400"/>
        <end position="409"/>
    </location>
</feature>
<sequence length="409" mass="46891">MAEKIRPITKVRLKWVKNRGLDHIIDRDTSIKASVLLKNMILRAPKPSSTLSSRFLAPLQKTLGLTFPVLRFLRRYPTLFTEIPDPRYPSVPTFALAPTAHLLHQRELDVNRIHRQDAADRLARILMMCNSRALPVKSIIPLGYDLGLPHDFLTTLIPEFPDLFKVVRKNGFLNVALEKWDDKLAFSELEQMNKSAKSDSQTRGGFTRPSAGTGVGAGGGLIFPMSFPRGYGAMKKVRAWMEEFNRLPYLSPYEDVSRIHPESEIMEKHVVGVLHELLSLTIHKKTKRNYIRCLREEMNLPQKFTRVFTRYPGIFYLSLKCKTTTITLREGYRRGKLIDPHPLTLIRDKYYYVMRTGVLYRGKAAERLLSLADVEMEKEKNAEEADWESEDEEFCEGTASDDSTGSDND</sequence>
<reference evidence="4" key="1">
    <citation type="journal article" date="2016" name="Nature">
        <title>The genome of the seagrass Zostera marina reveals angiosperm adaptation to the sea.</title>
        <authorList>
            <person name="Olsen J.L."/>
            <person name="Rouze P."/>
            <person name="Verhelst B."/>
            <person name="Lin Y.-C."/>
            <person name="Bayer T."/>
            <person name="Collen J."/>
            <person name="Dattolo E."/>
            <person name="De Paoli E."/>
            <person name="Dittami S."/>
            <person name="Maumus F."/>
            <person name="Michel G."/>
            <person name="Kersting A."/>
            <person name="Lauritano C."/>
            <person name="Lohaus R."/>
            <person name="Toepel M."/>
            <person name="Tonon T."/>
            <person name="Vanneste K."/>
            <person name="Amirebrahimi M."/>
            <person name="Brakel J."/>
            <person name="Bostroem C."/>
            <person name="Chovatia M."/>
            <person name="Grimwood J."/>
            <person name="Jenkins J.W."/>
            <person name="Jueterbock A."/>
            <person name="Mraz A."/>
            <person name="Stam W.T."/>
            <person name="Tice H."/>
            <person name="Bornberg-Bauer E."/>
            <person name="Green P.J."/>
            <person name="Pearson G.A."/>
            <person name="Procaccini G."/>
            <person name="Duarte C.M."/>
            <person name="Schmutz J."/>
            <person name="Reusch T.B.H."/>
            <person name="Van de Peer Y."/>
        </authorList>
    </citation>
    <scope>NUCLEOTIDE SEQUENCE [LARGE SCALE GENOMIC DNA]</scope>
    <source>
        <strain evidence="4">cv. Finnish</strain>
    </source>
</reference>
<dbReference type="GO" id="GO:0003723">
    <property type="term" value="F:RNA binding"/>
    <property type="evidence" value="ECO:0007669"/>
    <property type="project" value="InterPro"/>
</dbReference>
<keyword evidence="3" id="KW-0378">Hydrolase</keyword>
<dbReference type="OrthoDB" id="1716100at2759"/>
<protein>
    <submittedName>
        <fullName evidence="3">Ubiquitin carboxyl-terminal hydrolase family protein</fullName>
    </submittedName>
</protein>
<organism evidence="3 4">
    <name type="scientific">Zostera marina</name>
    <name type="common">Eelgrass</name>
    <dbReference type="NCBI Taxonomy" id="29655"/>
    <lineage>
        <taxon>Eukaryota</taxon>
        <taxon>Viridiplantae</taxon>
        <taxon>Streptophyta</taxon>
        <taxon>Embryophyta</taxon>
        <taxon>Tracheophyta</taxon>
        <taxon>Spermatophyta</taxon>
        <taxon>Magnoliopsida</taxon>
        <taxon>Liliopsida</taxon>
        <taxon>Zosteraceae</taxon>
        <taxon>Zostera</taxon>
    </lineage>
</organism>
<dbReference type="Pfam" id="PF11955">
    <property type="entry name" value="PORR"/>
    <property type="match status" value="1"/>
</dbReference>
<evidence type="ECO:0000313" key="4">
    <source>
        <dbReference type="Proteomes" id="UP000036987"/>
    </source>
</evidence>
<dbReference type="EMBL" id="LFYR01000012">
    <property type="protein sequence ID" value="KMZ76534.1"/>
    <property type="molecule type" value="Genomic_DNA"/>
</dbReference>
<dbReference type="AlphaFoldDB" id="A0A0K9Q5P5"/>
<feature type="compositionally biased region" description="Acidic residues" evidence="1">
    <location>
        <begin position="384"/>
        <end position="395"/>
    </location>
</feature>
<feature type="region of interest" description="Disordered" evidence="1">
    <location>
        <begin position="380"/>
        <end position="409"/>
    </location>
</feature>
<dbReference type="InterPro" id="IPR021099">
    <property type="entry name" value="PORR_domain"/>
</dbReference>
<evidence type="ECO:0000256" key="1">
    <source>
        <dbReference type="SAM" id="MobiDB-lite"/>
    </source>
</evidence>
<dbReference type="Proteomes" id="UP000036987">
    <property type="component" value="Unassembled WGS sequence"/>
</dbReference>
<dbReference type="PANTHER" id="PTHR31476">
    <property type="entry name" value="PROTEIN WHAT'S THIS FACTOR 1 HOMOLOG, CHLOROPLASTIC"/>
    <property type="match status" value="1"/>
</dbReference>
<keyword evidence="4" id="KW-1185">Reference proteome</keyword>
<accession>A0A0K9Q5P5</accession>
<dbReference type="OMA" id="EKFYHVM"/>
<dbReference type="GO" id="GO:0016787">
    <property type="term" value="F:hydrolase activity"/>
    <property type="evidence" value="ECO:0007669"/>
    <property type="project" value="UniProtKB-KW"/>
</dbReference>
<feature type="domain" description="PORR" evidence="2">
    <location>
        <begin position="16"/>
        <end position="357"/>
    </location>
</feature>
<name>A0A0K9Q5P5_ZOSMR</name>